<sequence length="69" mass="7600">MEAVEVPGCPNGSLFVANYVTEKRPDKAKFLLPDAECVSVLRLLLPLLGYRVSVKGLGDRWLLEAVRAD</sequence>
<evidence type="ECO:0000313" key="1">
    <source>
        <dbReference type="EMBL" id="MFB6491025.1"/>
    </source>
</evidence>
<gene>
    <name evidence="1" type="ORF">TU35_007270</name>
</gene>
<protein>
    <submittedName>
        <fullName evidence="1">Uncharacterized protein</fullName>
    </submittedName>
</protein>
<accession>A0ACC6V205</accession>
<evidence type="ECO:0000313" key="2">
    <source>
        <dbReference type="Proteomes" id="UP000033636"/>
    </source>
</evidence>
<reference evidence="1" key="1">
    <citation type="submission" date="2024-07" db="EMBL/GenBank/DDBJ databases">
        <title>Metagenome and Metagenome-Assembled Genomes of Archaea from a hot spring from the geothermal field of Los Azufres, Mexico.</title>
        <authorList>
            <person name="Marin-Paredes R."/>
            <person name="Martinez-Romero E."/>
            <person name="Servin-Garciduenas L.E."/>
        </authorList>
    </citation>
    <scope>NUCLEOTIDE SEQUENCE</scope>
</reference>
<dbReference type="Proteomes" id="UP000033636">
    <property type="component" value="Unassembled WGS sequence"/>
</dbReference>
<comment type="caution">
    <text evidence="1">The sequence shown here is derived from an EMBL/GenBank/DDBJ whole genome shotgun (WGS) entry which is preliminary data.</text>
</comment>
<dbReference type="EMBL" id="JZWT02000019">
    <property type="protein sequence ID" value="MFB6491025.1"/>
    <property type="molecule type" value="Genomic_DNA"/>
</dbReference>
<name>A0ACC6V205_9CREN</name>
<organism evidence="1 2">
    <name type="scientific">Thermoproteus sp. AZ2</name>
    <dbReference type="NCBI Taxonomy" id="1609232"/>
    <lineage>
        <taxon>Archaea</taxon>
        <taxon>Thermoproteota</taxon>
        <taxon>Thermoprotei</taxon>
        <taxon>Thermoproteales</taxon>
        <taxon>Thermoproteaceae</taxon>
        <taxon>Thermoproteus</taxon>
    </lineage>
</organism>
<proteinExistence type="predicted"/>